<dbReference type="OrthoDB" id="6612236at2759"/>
<keyword evidence="4" id="KW-1185">Reference proteome</keyword>
<reference evidence="3" key="1">
    <citation type="submission" date="2021-12" db="EMBL/GenBank/DDBJ databases">
        <authorList>
            <person name="King R."/>
        </authorList>
    </citation>
    <scope>NUCLEOTIDE SEQUENCE</scope>
</reference>
<organism evidence="3 4">
    <name type="scientific">Diatraea saccharalis</name>
    <name type="common">sugarcane borer</name>
    <dbReference type="NCBI Taxonomy" id="40085"/>
    <lineage>
        <taxon>Eukaryota</taxon>
        <taxon>Metazoa</taxon>
        <taxon>Ecdysozoa</taxon>
        <taxon>Arthropoda</taxon>
        <taxon>Hexapoda</taxon>
        <taxon>Insecta</taxon>
        <taxon>Pterygota</taxon>
        <taxon>Neoptera</taxon>
        <taxon>Endopterygota</taxon>
        <taxon>Lepidoptera</taxon>
        <taxon>Glossata</taxon>
        <taxon>Ditrysia</taxon>
        <taxon>Pyraloidea</taxon>
        <taxon>Crambidae</taxon>
        <taxon>Crambinae</taxon>
        <taxon>Diatraea</taxon>
    </lineage>
</organism>
<dbReference type="EMBL" id="OU893333">
    <property type="protein sequence ID" value="CAG9788638.1"/>
    <property type="molecule type" value="Genomic_DNA"/>
</dbReference>
<feature type="signal peptide" evidence="2">
    <location>
        <begin position="1"/>
        <end position="17"/>
    </location>
</feature>
<accession>A0A9N9WDK3</accession>
<dbReference type="Proteomes" id="UP001153714">
    <property type="component" value="Chromosome 2"/>
</dbReference>
<evidence type="ECO:0000313" key="4">
    <source>
        <dbReference type="Proteomes" id="UP001153714"/>
    </source>
</evidence>
<reference evidence="3" key="2">
    <citation type="submission" date="2022-10" db="EMBL/GenBank/DDBJ databases">
        <authorList>
            <consortium name="ENA_rothamsted_submissions"/>
            <consortium name="culmorum"/>
            <person name="King R."/>
        </authorList>
    </citation>
    <scope>NUCLEOTIDE SEQUENCE</scope>
</reference>
<feature type="region of interest" description="Disordered" evidence="1">
    <location>
        <begin position="140"/>
        <end position="169"/>
    </location>
</feature>
<feature type="chain" id="PRO_5040267014" evidence="2">
    <location>
        <begin position="18"/>
        <end position="211"/>
    </location>
</feature>
<dbReference type="AlphaFoldDB" id="A0A9N9WDK3"/>
<evidence type="ECO:0000256" key="2">
    <source>
        <dbReference type="SAM" id="SignalP"/>
    </source>
</evidence>
<sequence length="211" mass="23628">MFTNIFFVALFATLAAGQRPTFAGSRPIGYPEVIKTTTEGLGNRFGEDDATTVRLPVEANGDRDLVDRLSKLPIDQQPFWFINWQAYEAHRKNPQTYPQKPNIFVNPPTSNNMNFNPPNNNFAPPNNNFATPSNNFNPPNNNFNQNINNPTSNPGNQQVMPTGNNELSNRNLDSSDSLVPTEKIDAQNNPQEYIIVNGVLYKKVDSQKTTN</sequence>
<evidence type="ECO:0000313" key="3">
    <source>
        <dbReference type="EMBL" id="CAG9788638.1"/>
    </source>
</evidence>
<feature type="compositionally biased region" description="Low complexity" evidence="1">
    <location>
        <begin position="140"/>
        <end position="156"/>
    </location>
</feature>
<proteinExistence type="predicted"/>
<evidence type="ECO:0000256" key="1">
    <source>
        <dbReference type="SAM" id="MobiDB-lite"/>
    </source>
</evidence>
<gene>
    <name evidence="3" type="ORF">DIATSA_LOCUS6433</name>
</gene>
<protein>
    <submittedName>
        <fullName evidence="3">Uncharacterized protein</fullName>
    </submittedName>
</protein>
<keyword evidence="2" id="KW-0732">Signal</keyword>
<name>A0A9N9WDK3_9NEOP</name>